<dbReference type="SUPFAM" id="SSF48452">
    <property type="entry name" value="TPR-like"/>
    <property type="match status" value="2"/>
</dbReference>
<keyword evidence="2" id="KW-1185">Reference proteome</keyword>
<dbReference type="Gene3D" id="1.25.40.10">
    <property type="entry name" value="Tetratricopeptide repeat domain"/>
    <property type="match status" value="2"/>
</dbReference>
<dbReference type="InterPro" id="IPR053137">
    <property type="entry name" value="NLR-like"/>
</dbReference>
<sequence length="486" mass="55093">MVQSKSLMASAYTGCKRYGEAETAHYDLMGALGRMGKTDLNYINSCANALVFFVASKQFDRGVELATETSENIKTLEGETFLKKEILKLCAEIFKNASEFQNYDAMLWRLLEFQPATDPEGIKTLQQIGQNRFDVGLYKEAANLWGPLHYACNDKYGENSLEATSIMKKRGDCYYRMGLIEEAYNFYRQAVERQLKGLGEKDLNYRNSVDDLCAIYVKDGQIKMVLDLIEESIRLESLYGSDLPLSKFQKMRKFATLLMNNGSYDPALNLNIRIVADVREELGNSDMLLVETYQELLEISQQTKNSTDILNFSFAVLETSKETFGDESDKALTALRAYAKCECTHGSFDVGIACYNTVIKVQRRVFGTQHIETLTSLHDMGVQYKIKQMYPEADKALSETLSMAMDTFGPRNELTLNTMSDLAGVLNKMDEKVKAEEYYKTVLEMSVDKYGKEHTKTLGALENLIEFYNINGNEQQASDARANFKN</sequence>
<accession>A0A1Y2D180</accession>
<dbReference type="Proteomes" id="UP000193642">
    <property type="component" value="Unassembled WGS sequence"/>
</dbReference>
<proteinExistence type="predicted"/>
<dbReference type="AlphaFoldDB" id="A0A1Y2D180"/>
<evidence type="ECO:0008006" key="3">
    <source>
        <dbReference type="Google" id="ProtNLM"/>
    </source>
</evidence>
<dbReference type="PANTHER" id="PTHR46082">
    <property type="entry name" value="ATP/GTP-BINDING PROTEIN-RELATED"/>
    <property type="match status" value="1"/>
</dbReference>
<dbReference type="Pfam" id="PF13374">
    <property type="entry name" value="TPR_10"/>
    <property type="match status" value="1"/>
</dbReference>
<comment type="caution">
    <text evidence="1">The sequence shown here is derived from an EMBL/GenBank/DDBJ whole genome shotgun (WGS) entry which is preliminary data.</text>
</comment>
<organism evidence="1 2">
    <name type="scientific">Rhizoclosmatium globosum</name>
    <dbReference type="NCBI Taxonomy" id="329046"/>
    <lineage>
        <taxon>Eukaryota</taxon>
        <taxon>Fungi</taxon>
        <taxon>Fungi incertae sedis</taxon>
        <taxon>Chytridiomycota</taxon>
        <taxon>Chytridiomycota incertae sedis</taxon>
        <taxon>Chytridiomycetes</taxon>
        <taxon>Chytridiales</taxon>
        <taxon>Chytriomycetaceae</taxon>
        <taxon>Rhizoclosmatium</taxon>
    </lineage>
</organism>
<protein>
    <recommendedName>
        <fullName evidence="3">TPR-like protein</fullName>
    </recommendedName>
</protein>
<dbReference type="EMBL" id="MCGO01000002">
    <property type="protein sequence ID" value="ORY52957.1"/>
    <property type="molecule type" value="Genomic_DNA"/>
</dbReference>
<dbReference type="STRING" id="329046.A0A1Y2D180"/>
<evidence type="ECO:0000313" key="1">
    <source>
        <dbReference type="EMBL" id="ORY52957.1"/>
    </source>
</evidence>
<dbReference type="InterPro" id="IPR011990">
    <property type="entry name" value="TPR-like_helical_dom_sf"/>
</dbReference>
<evidence type="ECO:0000313" key="2">
    <source>
        <dbReference type="Proteomes" id="UP000193642"/>
    </source>
</evidence>
<dbReference type="PANTHER" id="PTHR46082:SF6">
    <property type="entry name" value="AAA+ ATPASE DOMAIN-CONTAINING PROTEIN-RELATED"/>
    <property type="match status" value="1"/>
</dbReference>
<gene>
    <name evidence="1" type="ORF">BCR33DRAFT_182404</name>
</gene>
<name>A0A1Y2D180_9FUNG</name>
<dbReference type="OrthoDB" id="626167at2759"/>
<reference evidence="1 2" key="1">
    <citation type="submission" date="2016-07" db="EMBL/GenBank/DDBJ databases">
        <title>Pervasive Adenine N6-methylation of Active Genes in Fungi.</title>
        <authorList>
            <consortium name="DOE Joint Genome Institute"/>
            <person name="Mondo S.J."/>
            <person name="Dannebaum R.O."/>
            <person name="Kuo R.C."/>
            <person name="Labutti K."/>
            <person name="Haridas S."/>
            <person name="Kuo A."/>
            <person name="Salamov A."/>
            <person name="Ahrendt S.R."/>
            <person name="Lipzen A."/>
            <person name="Sullivan W."/>
            <person name="Andreopoulos W.B."/>
            <person name="Clum A."/>
            <person name="Lindquist E."/>
            <person name="Daum C."/>
            <person name="Ramamoorthy G.K."/>
            <person name="Gryganskyi A."/>
            <person name="Culley D."/>
            <person name="Magnuson J.K."/>
            <person name="James T.Y."/>
            <person name="O'Malley M.A."/>
            <person name="Stajich J.E."/>
            <person name="Spatafora J.W."/>
            <person name="Visel A."/>
            <person name="Grigoriev I.V."/>
        </authorList>
    </citation>
    <scope>NUCLEOTIDE SEQUENCE [LARGE SCALE GENOMIC DNA]</scope>
    <source>
        <strain evidence="1 2">JEL800</strain>
    </source>
</reference>